<name>A0A915MMU9_MELJA</name>
<dbReference type="AlphaFoldDB" id="A0A915MMU9"/>
<evidence type="ECO:0000313" key="1">
    <source>
        <dbReference type="Proteomes" id="UP000887561"/>
    </source>
</evidence>
<dbReference type="Proteomes" id="UP000887561">
    <property type="component" value="Unplaced"/>
</dbReference>
<sequence length="136" mass="15298">MTASDGHSLEALYQLLKTTNNNVLNIRTDVTNLQTDFNNHKTSTSKNFENLSEALGILNTSMTNHTNNSDAEFEGLRTTLENHRGACTTNFQAENQSFSRIDGRLNFMRRGITRISRRLSNFEMNNNQNVLGNAGL</sequence>
<reference evidence="2" key="1">
    <citation type="submission" date="2022-11" db="UniProtKB">
        <authorList>
            <consortium name="WormBaseParasite"/>
        </authorList>
    </citation>
    <scope>IDENTIFICATION</scope>
</reference>
<keyword evidence="1" id="KW-1185">Reference proteome</keyword>
<evidence type="ECO:0000313" key="2">
    <source>
        <dbReference type="WBParaSite" id="scaffold4150_cov294.g7703"/>
    </source>
</evidence>
<proteinExistence type="predicted"/>
<dbReference type="WBParaSite" id="scaffold4150_cov294.g7703">
    <property type="protein sequence ID" value="scaffold4150_cov294.g7703"/>
    <property type="gene ID" value="scaffold4150_cov294.g7703"/>
</dbReference>
<organism evidence="1 2">
    <name type="scientific">Meloidogyne javanica</name>
    <name type="common">Root-knot nematode worm</name>
    <dbReference type="NCBI Taxonomy" id="6303"/>
    <lineage>
        <taxon>Eukaryota</taxon>
        <taxon>Metazoa</taxon>
        <taxon>Ecdysozoa</taxon>
        <taxon>Nematoda</taxon>
        <taxon>Chromadorea</taxon>
        <taxon>Rhabditida</taxon>
        <taxon>Tylenchina</taxon>
        <taxon>Tylenchomorpha</taxon>
        <taxon>Tylenchoidea</taxon>
        <taxon>Meloidogynidae</taxon>
        <taxon>Meloidogyninae</taxon>
        <taxon>Meloidogyne</taxon>
        <taxon>Meloidogyne incognita group</taxon>
    </lineage>
</organism>
<protein>
    <submittedName>
        <fullName evidence="2">Uncharacterized protein</fullName>
    </submittedName>
</protein>
<accession>A0A915MMU9</accession>